<accession>A0A7W5AVZ1</accession>
<reference evidence="1 2" key="1">
    <citation type="submission" date="2020-08" db="EMBL/GenBank/DDBJ databases">
        <title>Genomic Encyclopedia of Type Strains, Phase III (KMG-III): the genomes of soil and plant-associated and newly described type strains.</title>
        <authorList>
            <person name="Whitman W."/>
        </authorList>
    </citation>
    <scope>NUCLEOTIDE SEQUENCE [LARGE SCALE GENOMIC DNA]</scope>
    <source>
        <strain evidence="1 2">CECT 5862</strain>
    </source>
</reference>
<evidence type="ECO:0000313" key="1">
    <source>
        <dbReference type="EMBL" id="MBB3109718.1"/>
    </source>
</evidence>
<dbReference type="AlphaFoldDB" id="A0A7W5AVZ1"/>
<proteinExistence type="predicted"/>
<keyword evidence="2" id="KW-1185">Reference proteome</keyword>
<dbReference type="Proteomes" id="UP000570361">
    <property type="component" value="Unassembled WGS sequence"/>
</dbReference>
<organism evidence="1 2">
    <name type="scientific">Paenibacillus phyllosphaerae</name>
    <dbReference type="NCBI Taxonomy" id="274593"/>
    <lineage>
        <taxon>Bacteria</taxon>
        <taxon>Bacillati</taxon>
        <taxon>Bacillota</taxon>
        <taxon>Bacilli</taxon>
        <taxon>Bacillales</taxon>
        <taxon>Paenibacillaceae</taxon>
        <taxon>Paenibacillus</taxon>
    </lineage>
</organism>
<protein>
    <submittedName>
        <fullName evidence="1">Uncharacterized protein</fullName>
    </submittedName>
</protein>
<dbReference type="EMBL" id="JACHXK010000003">
    <property type="protein sequence ID" value="MBB3109718.1"/>
    <property type="molecule type" value="Genomic_DNA"/>
</dbReference>
<evidence type="ECO:0000313" key="2">
    <source>
        <dbReference type="Proteomes" id="UP000570361"/>
    </source>
</evidence>
<comment type="caution">
    <text evidence="1">The sequence shown here is derived from an EMBL/GenBank/DDBJ whole genome shotgun (WGS) entry which is preliminary data.</text>
</comment>
<gene>
    <name evidence="1" type="ORF">FHS18_001781</name>
</gene>
<name>A0A7W5AVZ1_9BACL</name>
<sequence length="38" mass="4373">MCNQTQQNGAAFFFVLDKSKEIKIARIEEELEKNLGTK</sequence>